<dbReference type="Proteomes" id="UP000316562">
    <property type="component" value="Unassembled WGS sequence"/>
</dbReference>
<reference evidence="9 10" key="1">
    <citation type="journal article" date="2019" name="ISME J.">
        <title>Insights into ecological role of a new deltaproteobacterial order Candidatus Acidulodesulfobacterales by metagenomics and metatranscriptomics.</title>
        <authorList>
            <person name="Tan S."/>
            <person name="Liu J."/>
            <person name="Fang Y."/>
            <person name="Hedlund B.P."/>
            <person name="Lian Z.H."/>
            <person name="Huang L.Y."/>
            <person name="Li J.T."/>
            <person name="Huang L.N."/>
            <person name="Li W.J."/>
            <person name="Jiang H.C."/>
            <person name="Dong H.L."/>
            <person name="Shu W.S."/>
        </authorList>
    </citation>
    <scope>NUCLEOTIDE SEQUENCE [LARGE SCALE GENOMIC DNA]</scope>
    <source>
        <strain evidence="9">AP2</strain>
    </source>
</reference>
<dbReference type="InterPro" id="IPR036259">
    <property type="entry name" value="MFS_trans_sf"/>
</dbReference>
<feature type="transmembrane region" description="Helical" evidence="7">
    <location>
        <begin position="341"/>
        <end position="360"/>
    </location>
</feature>
<feature type="transmembrane region" description="Helical" evidence="7">
    <location>
        <begin position="456"/>
        <end position="481"/>
    </location>
</feature>
<evidence type="ECO:0000256" key="7">
    <source>
        <dbReference type="SAM" id="Phobius"/>
    </source>
</evidence>
<evidence type="ECO:0000256" key="1">
    <source>
        <dbReference type="ARBA" id="ARBA00004651"/>
    </source>
</evidence>
<dbReference type="PANTHER" id="PTHR42718:SF46">
    <property type="entry name" value="BLR6921 PROTEIN"/>
    <property type="match status" value="1"/>
</dbReference>
<feature type="transmembrane region" description="Helical" evidence="7">
    <location>
        <begin position="278"/>
        <end position="301"/>
    </location>
</feature>
<organism evidence="9 10">
    <name type="scientific">Acididesulfobacter guangdongensis</name>
    <dbReference type="NCBI Taxonomy" id="2597225"/>
    <lineage>
        <taxon>Bacteria</taxon>
        <taxon>Deltaproteobacteria</taxon>
        <taxon>Candidatus Acidulodesulfobacterales</taxon>
        <taxon>Candidatus Acididesulfobacter</taxon>
    </lineage>
</organism>
<feature type="transmembrane region" description="Helical" evidence="7">
    <location>
        <begin position="208"/>
        <end position="227"/>
    </location>
</feature>
<feature type="transmembrane region" description="Helical" evidence="7">
    <location>
        <begin position="56"/>
        <end position="76"/>
    </location>
</feature>
<feature type="transmembrane region" description="Helical" evidence="7">
    <location>
        <begin position="176"/>
        <end position="196"/>
    </location>
</feature>
<protein>
    <submittedName>
        <fullName evidence="9">DHA2 family efflux MFS transporter permease subunit</fullName>
    </submittedName>
</protein>
<dbReference type="Gene3D" id="1.20.1250.20">
    <property type="entry name" value="MFS general substrate transporter like domains"/>
    <property type="match status" value="1"/>
</dbReference>
<evidence type="ECO:0000313" key="9">
    <source>
        <dbReference type="EMBL" id="RZD16263.1"/>
    </source>
</evidence>
<feature type="transmembrane region" description="Helical" evidence="7">
    <location>
        <begin position="146"/>
        <end position="170"/>
    </location>
</feature>
<dbReference type="FunFam" id="1.20.1720.10:FF:000021">
    <property type="entry name" value="Drug resistance transporter, EmrB/QacA subfamily"/>
    <property type="match status" value="1"/>
</dbReference>
<dbReference type="GO" id="GO:0022857">
    <property type="term" value="F:transmembrane transporter activity"/>
    <property type="evidence" value="ECO:0007669"/>
    <property type="project" value="InterPro"/>
</dbReference>
<comment type="subcellular location">
    <subcellularLocation>
        <location evidence="1">Cell membrane</location>
        <topology evidence="1">Multi-pass membrane protein</topology>
    </subcellularLocation>
</comment>
<dbReference type="PRINTS" id="PR01036">
    <property type="entry name" value="TCRTETB"/>
</dbReference>
<dbReference type="InterPro" id="IPR011701">
    <property type="entry name" value="MFS"/>
</dbReference>
<dbReference type="SUPFAM" id="SSF103473">
    <property type="entry name" value="MFS general substrate transporter"/>
    <property type="match status" value="2"/>
</dbReference>
<evidence type="ECO:0000256" key="4">
    <source>
        <dbReference type="ARBA" id="ARBA00022692"/>
    </source>
</evidence>
<feature type="transmembrane region" description="Helical" evidence="7">
    <location>
        <begin position="88"/>
        <end position="107"/>
    </location>
</feature>
<feature type="transmembrane region" description="Helical" evidence="7">
    <location>
        <begin position="307"/>
        <end position="329"/>
    </location>
</feature>
<dbReference type="InterPro" id="IPR020846">
    <property type="entry name" value="MFS_dom"/>
</dbReference>
<name>A0A519BG69_ACIG2</name>
<evidence type="ECO:0000313" key="10">
    <source>
        <dbReference type="Proteomes" id="UP000316562"/>
    </source>
</evidence>
<keyword evidence="6 7" id="KW-0472">Membrane</keyword>
<accession>A0A519BG69</accession>
<dbReference type="PANTHER" id="PTHR42718">
    <property type="entry name" value="MAJOR FACILITATOR SUPERFAMILY MULTIDRUG TRANSPORTER MFSC"/>
    <property type="match status" value="1"/>
</dbReference>
<evidence type="ECO:0000256" key="3">
    <source>
        <dbReference type="ARBA" id="ARBA00022475"/>
    </source>
</evidence>
<dbReference type="EMBL" id="SGBC01000002">
    <property type="protein sequence ID" value="RZD16263.1"/>
    <property type="molecule type" value="Genomic_DNA"/>
</dbReference>
<dbReference type="CDD" id="cd17321">
    <property type="entry name" value="MFS_MMR_MDR_like"/>
    <property type="match status" value="1"/>
</dbReference>
<dbReference type="NCBIfam" id="TIGR00711">
    <property type="entry name" value="efflux_EmrB"/>
    <property type="match status" value="1"/>
</dbReference>
<dbReference type="GO" id="GO:0005886">
    <property type="term" value="C:plasma membrane"/>
    <property type="evidence" value="ECO:0007669"/>
    <property type="project" value="UniProtKB-SubCell"/>
</dbReference>
<gene>
    <name evidence="9" type="ORF">EVJ46_04305</name>
</gene>
<dbReference type="Gene3D" id="1.20.1720.10">
    <property type="entry name" value="Multidrug resistance protein D"/>
    <property type="match status" value="1"/>
</dbReference>
<proteinExistence type="predicted"/>
<feature type="transmembrane region" description="Helical" evidence="7">
    <location>
        <begin position="366"/>
        <end position="385"/>
    </location>
</feature>
<feature type="transmembrane region" description="Helical" evidence="7">
    <location>
        <begin position="113"/>
        <end position="134"/>
    </location>
</feature>
<evidence type="ECO:0000259" key="8">
    <source>
        <dbReference type="PROSITE" id="PS50850"/>
    </source>
</evidence>
<sequence>MDKTSSLPHPYFVSHPNWKWFILTTVLIGATMSALDVSIVNVAMPTMEHGFKVSMAVIEWVAMAYMLTLTIFLPLFGRLADMFGRTKMYNIGFIVFTTGSALCGFAPNANFIIASRVIQAVGAGMLQANSVAIITQAFPSNELGKAIGLQGAVQAIAMSIGPFIGGMIISAIGWRFIFYVNVPIGIIGTIAAMYILPASKKNEKKEKIDFFGISVFAAGLALLVLAVNQGSTFGWSSPLIIGFFIAAAILLPLFVYIELKVEHPMIDLTLFKKWAFSAGNITGMMSYYVLFAVLFLMPFYFEEVLKYNAAATGIMLTPIPLSMAIIAPFAGSISDKIGSRIMTSLGMFVCTIATLSFVFIGTSANIILLLIEFIVLGIGMGLFTPPNNSSIMHSAPPERLGVAGGILNMMRALGLIFGVAISGLLFTSLRHNYLTNYMVSHHIHISKVSELIKNNAFVHGIAFVMFTLVAINLVATILSAAKKDVKGGKIEGAEPIDLM</sequence>
<keyword evidence="5 7" id="KW-1133">Transmembrane helix</keyword>
<comment type="caution">
    <text evidence="9">The sequence shown here is derived from an EMBL/GenBank/DDBJ whole genome shotgun (WGS) entry which is preliminary data.</text>
</comment>
<keyword evidence="4 7" id="KW-0812">Transmembrane</keyword>
<feature type="domain" description="Major facilitator superfamily (MFS) profile" evidence="8">
    <location>
        <begin position="22"/>
        <end position="484"/>
    </location>
</feature>
<evidence type="ECO:0000256" key="5">
    <source>
        <dbReference type="ARBA" id="ARBA00022989"/>
    </source>
</evidence>
<dbReference type="InterPro" id="IPR004638">
    <property type="entry name" value="EmrB-like"/>
</dbReference>
<keyword evidence="2" id="KW-0813">Transport</keyword>
<feature type="transmembrane region" description="Helical" evidence="7">
    <location>
        <begin position="406"/>
        <end position="429"/>
    </location>
</feature>
<dbReference type="Pfam" id="PF07690">
    <property type="entry name" value="MFS_1"/>
    <property type="match status" value="1"/>
</dbReference>
<keyword evidence="3" id="KW-1003">Cell membrane</keyword>
<dbReference type="PROSITE" id="PS50850">
    <property type="entry name" value="MFS"/>
    <property type="match status" value="1"/>
</dbReference>
<feature type="transmembrane region" description="Helical" evidence="7">
    <location>
        <begin position="239"/>
        <end position="257"/>
    </location>
</feature>
<evidence type="ECO:0000256" key="6">
    <source>
        <dbReference type="ARBA" id="ARBA00023136"/>
    </source>
</evidence>
<feature type="transmembrane region" description="Helical" evidence="7">
    <location>
        <begin position="20"/>
        <end position="44"/>
    </location>
</feature>
<evidence type="ECO:0000256" key="2">
    <source>
        <dbReference type="ARBA" id="ARBA00022448"/>
    </source>
</evidence>
<dbReference type="AlphaFoldDB" id="A0A519BG69"/>